<dbReference type="InParanoid" id="A0A369JB31"/>
<proteinExistence type="predicted"/>
<reference evidence="1" key="1">
    <citation type="submission" date="2018-04" db="EMBL/GenBank/DDBJ databases">
        <title>Whole genome sequencing of Hypsizygus marmoreus.</title>
        <authorList>
            <person name="Choi I.-G."/>
            <person name="Min B."/>
            <person name="Kim J.-G."/>
            <person name="Kim S."/>
            <person name="Oh Y.-L."/>
            <person name="Kong W.-S."/>
            <person name="Park H."/>
            <person name="Jeong J."/>
            <person name="Song E.-S."/>
        </authorList>
    </citation>
    <scope>NUCLEOTIDE SEQUENCE [LARGE SCALE GENOMIC DNA]</scope>
    <source>
        <strain evidence="1">51987-8</strain>
    </source>
</reference>
<evidence type="ECO:0000313" key="1">
    <source>
        <dbReference type="EMBL" id="RDB19078.1"/>
    </source>
</evidence>
<comment type="caution">
    <text evidence="1">The sequence shown here is derived from an EMBL/GenBank/DDBJ whole genome shotgun (WGS) entry which is preliminary data.</text>
</comment>
<evidence type="ECO:0000313" key="2">
    <source>
        <dbReference type="Proteomes" id="UP000076154"/>
    </source>
</evidence>
<dbReference type="AlphaFoldDB" id="A0A369JB31"/>
<gene>
    <name evidence="1" type="ORF">Hypma_014398</name>
</gene>
<dbReference type="EMBL" id="LUEZ02000085">
    <property type="protein sequence ID" value="RDB19078.1"/>
    <property type="molecule type" value="Genomic_DNA"/>
</dbReference>
<accession>A0A369JB31</accession>
<keyword evidence="2" id="KW-1185">Reference proteome</keyword>
<sequence>MQASSLTLEAITLHRVHRHTGAYEQTHRAYSLPSSVLPSQVANPALFTASMFDFSTIPNLRCVAFYYPHTTSTAGAFMEHCTVALANFHSFISGNSSAARIRNIQVRLRAGFPLFDREEWLSILDFLGTTVIWTAIDQSLDMPRRSATRGSPFHLDVVLEIESRRSTGELYTAAPVWTSLVRTQMPFALAKGTVECRIIRV</sequence>
<protein>
    <submittedName>
        <fullName evidence="1">Uncharacterized protein</fullName>
    </submittedName>
</protein>
<organism evidence="1 2">
    <name type="scientific">Hypsizygus marmoreus</name>
    <name type="common">White beech mushroom</name>
    <name type="synonym">Agaricus marmoreus</name>
    <dbReference type="NCBI Taxonomy" id="39966"/>
    <lineage>
        <taxon>Eukaryota</taxon>
        <taxon>Fungi</taxon>
        <taxon>Dikarya</taxon>
        <taxon>Basidiomycota</taxon>
        <taxon>Agaricomycotina</taxon>
        <taxon>Agaricomycetes</taxon>
        <taxon>Agaricomycetidae</taxon>
        <taxon>Agaricales</taxon>
        <taxon>Tricholomatineae</taxon>
        <taxon>Lyophyllaceae</taxon>
        <taxon>Hypsizygus</taxon>
    </lineage>
</organism>
<name>A0A369JB31_HYPMA</name>
<dbReference type="Proteomes" id="UP000076154">
    <property type="component" value="Unassembled WGS sequence"/>
</dbReference>